<dbReference type="Proteomes" id="UP000252479">
    <property type="component" value="Unassembled WGS sequence"/>
</dbReference>
<sequence>MIGSKINWWLFGLTACLLSGQVSAQQYRFNYSKLYTQMKNNLKEGHPDVKVAFFFQEQETFRICNIDKAWMEKDEHYEEFTIPDSQELVVPIDNNLRQVGPLVYVDTEKGKLCDFSMVVMTNKPLQGQVTYTQIKALLPQMSKMLDDLGGMFSSWFSPEVIGLTLEFRSIRNGSITVSNGASINIENGKGLIKLVDLKEEAVLDFPQTTFRVLPLLGK</sequence>
<dbReference type="GeneID" id="303188514"/>
<organism evidence="2 3">
    <name type="scientific">Vibrio casei</name>
    <dbReference type="NCBI Taxonomy" id="673372"/>
    <lineage>
        <taxon>Bacteria</taxon>
        <taxon>Pseudomonadati</taxon>
        <taxon>Pseudomonadota</taxon>
        <taxon>Gammaproteobacteria</taxon>
        <taxon>Vibrionales</taxon>
        <taxon>Vibrionaceae</taxon>
        <taxon>Vibrio</taxon>
    </lineage>
</organism>
<protein>
    <submittedName>
        <fullName evidence="2">DUF2987 domain-containing protein</fullName>
    </submittedName>
</protein>
<dbReference type="InterPro" id="IPR021370">
    <property type="entry name" value="DUF2987"/>
</dbReference>
<dbReference type="PROSITE" id="PS51257">
    <property type="entry name" value="PROKAR_LIPOPROTEIN"/>
    <property type="match status" value="1"/>
</dbReference>
<evidence type="ECO:0000256" key="1">
    <source>
        <dbReference type="SAM" id="SignalP"/>
    </source>
</evidence>
<keyword evidence="1" id="KW-0732">Signal</keyword>
<keyword evidence="3" id="KW-1185">Reference proteome</keyword>
<feature type="chain" id="PRO_5016621055" evidence="1">
    <location>
        <begin position="25"/>
        <end position="218"/>
    </location>
</feature>
<accession>A0A368LN68</accession>
<name>A0A368LN68_9VIBR</name>
<proteinExistence type="predicted"/>
<dbReference type="EMBL" id="QPGL01000001">
    <property type="protein sequence ID" value="RCS73255.1"/>
    <property type="molecule type" value="Genomic_DNA"/>
</dbReference>
<feature type="signal peptide" evidence="1">
    <location>
        <begin position="1"/>
        <end position="24"/>
    </location>
</feature>
<dbReference type="RefSeq" id="WP_086958404.1">
    <property type="nucleotide sequence ID" value="NZ_FUKS01000006.1"/>
</dbReference>
<dbReference type="Pfam" id="PF11205">
    <property type="entry name" value="DUF2987"/>
    <property type="match status" value="1"/>
</dbReference>
<gene>
    <name evidence="2" type="ORF">CIK83_06255</name>
</gene>
<evidence type="ECO:0000313" key="2">
    <source>
        <dbReference type="EMBL" id="RCS73255.1"/>
    </source>
</evidence>
<reference evidence="2 3" key="1">
    <citation type="journal article" date="2017" name="Elife">
        <title>Extensive horizontal gene transfer in cheese-associated bacteria.</title>
        <authorList>
            <person name="Bonham K.S."/>
            <person name="Wolfe B.E."/>
            <person name="Dutton R.J."/>
        </authorList>
    </citation>
    <scope>NUCLEOTIDE SEQUENCE [LARGE SCALE GENOMIC DNA]</scope>
    <source>
        <strain evidence="2 3">JB196</strain>
    </source>
</reference>
<comment type="caution">
    <text evidence="2">The sequence shown here is derived from an EMBL/GenBank/DDBJ whole genome shotgun (WGS) entry which is preliminary data.</text>
</comment>
<dbReference type="AlphaFoldDB" id="A0A368LN68"/>
<evidence type="ECO:0000313" key="3">
    <source>
        <dbReference type="Proteomes" id="UP000252479"/>
    </source>
</evidence>